<reference evidence="1 2" key="1">
    <citation type="submission" date="2019-11" db="EMBL/GenBank/DDBJ databases">
        <title>Metabolism of dissolved organic matter in forest soils.</title>
        <authorList>
            <person name="Cyle K.T."/>
            <person name="Wilhelm R.C."/>
            <person name="Martinez C.E."/>
        </authorList>
    </citation>
    <scope>NUCLEOTIDE SEQUENCE [LARGE SCALE GENOMIC DNA]</scope>
    <source>
        <strain evidence="1 2">5N</strain>
    </source>
</reference>
<keyword evidence="2" id="KW-1185">Reference proteome</keyword>
<sequence length="74" mass="8453">MADSYETTREIEIKLNGSRYRGRYRVMGGTVIVYYENEIKFADCGMTGPELVAKWLLTDLSRRVEAKKRKSGSG</sequence>
<dbReference type="AlphaFoldDB" id="A0A972SLY1"/>
<dbReference type="Proteomes" id="UP000655523">
    <property type="component" value="Unassembled WGS sequence"/>
</dbReference>
<comment type="caution">
    <text evidence="1">The sequence shown here is derived from an EMBL/GenBank/DDBJ whole genome shotgun (WGS) entry which is preliminary data.</text>
</comment>
<gene>
    <name evidence="1" type="ORF">GNZ13_27825</name>
</gene>
<protein>
    <submittedName>
        <fullName evidence="1">Uncharacterized protein</fullName>
    </submittedName>
</protein>
<evidence type="ECO:0000313" key="1">
    <source>
        <dbReference type="EMBL" id="NPT58270.1"/>
    </source>
</evidence>
<dbReference type="RefSeq" id="WP_172170595.1">
    <property type="nucleotide sequence ID" value="NZ_WOEZ01000154.1"/>
</dbReference>
<accession>A0A972SLY1</accession>
<organism evidence="1 2">
    <name type="scientific">Paraburkholderia elongata</name>
    <dbReference type="NCBI Taxonomy" id="2675747"/>
    <lineage>
        <taxon>Bacteria</taxon>
        <taxon>Pseudomonadati</taxon>
        <taxon>Pseudomonadota</taxon>
        <taxon>Betaproteobacteria</taxon>
        <taxon>Burkholderiales</taxon>
        <taxon>Burkholderiaceae</taxon>
        <taxon>Paraburkholderia</taxon>
    </lineage>
</organism>
<name>A0A972SLY1_9BURK</name>
<dbReference type="EMBL" id="WOEZ01000154">
    <property type="protein sequence ID" value="NPT58270.1"/>
    <property type="molecule type" value="Genomic_DNA"/>
</dbReference>
<proteinExistence type="predicted"/>
<evidence type="ECO:0000313" key="2">
    <source>
        <dbReference type="Proteomes" id="UP000655523"/>
    </source>
</evidence>